<protein>
    <recommendedName>
        <fullName evidence="3">DUF3617 domain-containing protein</fullName>
    </recommendedName>
</protein>
<proteinExistence type="predicted"/>
<keyword evidence="2" id="KW-1185">Reference proteome</keyword>
<name>A0A328B4U8_9CAUL</name>
<dbReference type="InterPro" id="IPR022061">
    <property type="entry name" value="DUF3617"/>
</dbReference>
<sequence length="174" mass="18816">MFCRIGLLGRTDEDGRRGRGAMTCKLWLTRALIMAALLPASAARAETGPSDEPPRAGYWETVNTWVFVIPFRKVERKCFTTTDISSFLEGPSNAHYTCTYPVRVVGGGRLSVEGTCVEKRGQVAQIKANGVYGPTAFHLTAELRTKIAGVPLSASGVTEARRLGDACPTPVAKR</sequence>
<evidence type="ECO:0008006" key="3">
    <source>
        <dbReference type="Google" id="ProtNLM"/>
    </source>
</evidence>
<evidence type="ECO:0000313" key="1">
    <source>
        <dbReference type="EMBL" id="RAK60894.1"/>
    </source>
</evidence>
<evidence type="ECO:0000313" key="2">
    <source>
        <dbReference type="Proteomes" id="UP000249842"/>
    </source>
</evidence>
<dbReference type="AlphaFoldDB" id="A0A328B4U8"/>
<gene>
    <name evidence="1" type="ORF">DJ021_14275</name>
</gene>
<reference evidence="2" key="1">
    <citation type="submission" date="2018-05" db="EMBL/GenBank/DDBJ databases">
        <authorList>
            <person name="Li X."/>
        </authorList>
    </citation>
    <scope>NUCLEOTIDE SEQUENCE [LARGE SCALE GENOMIC DNA]</scope>
    <source>
        <strain evidence="2">HKS-05</strain>
    </source>
</reference>
<accession>A0A328B4U8</accession>
<organism evidence="1 2">
    <name type="scientific">Phenylobacterium hankyongense</name>
    <dbReference type="NCBI Taxonomy" id="1813876"/>
    <lineage>
        <taxon>Bacteria</taxon>
        <taxon>Pseudomonadati</taxon>
        <taxon>Pseudomonadota</taxon>
        <taxon>Alphaproteobacteria</taxon>
        <taxon>Caulobacterales</taxon>
        <taxon>Caulobacteraceae</taxon>
        <taxon>Phenylobacterium</taxon>
    </lineage>
</organism>
<dbReference type="OrthoDB" id="7189411at2"/>
<comment type="caution">
    <text evidence="1">The sequence shown here is derived from an EMBL/GenBank/DDBJ whole genome shotgun (WGS) entry which is preliminary data.</text>
</comment>
<dbReference type="Pfam" id="PF12276">
    <property type="entry name" value="DUF3617"/>
    <property type="match status" value="1"/>
</dbReference>
<dbReference type="EMBL" id="QFYP01000001">
    <property type="protein sequence ID" value="RAK60894.1"/>
    <property type="molecule type" value="Genomic_DNA"/>
</dbReference>
<dbReference type="Proteomes" id="UP000249842">
    <property type="component" value="Unassembled WGS sequence"/>
</dbReference>